<evidence type="ECO:0000256" key="1">
    <source>
        <dbReference type="SAM" id="Phobius"/>
    </source>
</evidence>
<sequence>MVKFTPDSFYISITQSQDKIVNVKAPSIIEYEQLYNSYSQTLTCECTQISINYEKFIQIQYTLHQVCHSDFVTQQWIDYVANSYGNDGTFYDTFRTTGTFVFQALSTLCVLVDETISNSLIQFYSSQYVSEFVTPENVFKLQTKAFISQFKSSTTNQFLLSLSMIRKTTQSNALLSGQFTNYRFYYNLDSSLTTESVRYDDCTCTSSATCIEQYTVINYPNFTQVFPLPGLYIGCYIIESLLQSNLQCFYDQVCIDTVQLYLQSSTFINATALDISLSIQYLENSTIADILDELMVEEWNSSSIYGNYYSECQPSGCSYTVTTKNSAIYIITTLIGLVGGLITVLKITVPIQTLTCECTQISINYEKFIQIQYTLHQVCHSDFVTQQWIDYLATSYGDNTPNYADFRVTSTSTFQAVSAFCTLVNQTISNSLIQFYSSQYISASVTPSNLFQLQTEAFISQFKSSTTNQFLLSLSMIRNTTQSNALLPGQLSNFGFSMDEVQLLLAYYPRSYGNCTCSSSAACVTQSAIYELLNDTTLFSLPGFYTGCYIIESLLQSNLQCFYNQTCINILQSYFQTSSFMNVTALAVPLPGQFLENSTIADVLDELMVEEWINSSIYGNYYSECQPSGCSYTVTTKNSAIYIITTLIGLVGGLITVLKFTVPNLVKLSNLQCFYNQTCINILQSYFQAPSLMNITALAVPLPGRFLENSTIADVLEQLMVEEWINSSIYGNYYSECQPSGCSYTVTTKNSAIYIITTLIGLVGGLITVMKLIMPYLVKFIMFYIKKCKGGRATIMPMIQT</sequence>
<proteinExistence type="predicted"/>
<feature type="transmembrane region" description="Helical" evidence="1">
    <location>
        <begin position="753"/>
        <end position="777"/>
    </location>
</feature>
<dbReference type="EMBL" id="CAJNOG010000012">
    <property type="protein sequence ID" value="CAF0750580.1"/>
    <property type="molecule type" value="Genomic_DNA"/>
</dbReference>
<dbReference type="AlphaFoldDB" id="A0A813PH71"/>
<evidence type="ECO:0000313" key="3">
    <source>
        <dbReference type="Proteomes" id="UP000663845"/>
    </source>
</evidence>
<reference evidence="2" key="1">
    <citation type="submission" date="2021-02" db="EMBL/GenBank/DDBJ databases">
        <authorList>
            <person name="Nowell W R."/>
        </authorList>
    </citation>
    <scope>NUCLEOTIDE SEQUENCE</scope>
</reference>
<keyword evidence="1" id="KW-1133">Transmembrane helix</keyword>
<comment type="caution">
    <text evidence="2">The sequence shown here is derived from an EMBL/GenBank/DDBJ whole genome shotgun (WGS) entry which is preliminary data.</text>
</comment>
<dbReference type="Proteomes" id="UP000663845">
    <property type="component" value="Unassembled WGS sequence"/>
</dbReference>
<feature type="transmembrane region" description="Helical" evidence="1">
    <location>
        <begin position="641"/>
        <end position="662"/>
    </location>
</feature>
<keyword evidence="1" id="KW-0812">Transmembrane</keyword>
<organism evidence="2 3">
    <name type="scientific">Adineta steineri</name>
    <dbReference type="NCBI Taxonomy" id="433720"/>
    <lineage>
        <taxon>Eukaryota</taxon>
        <taxon>Metazoa</taxon>
        <taxon>Spiralia</taxon>
        <taxon>Gnathifera</taxon>
        <taxon>Rotifera</taxon>
        <taxon>Eurotatoria</taxon>
        <taxon>Bdelloidea</taxon>
        <taxon>Adinetida</taxon>
        <taxon>Adinetidae</taxon>
        <taxon>Adineta</taxon>
    </lineage>
</organism>
<evidence type="ECO:0008006" key="4">
    <source>
        <dbReference type="Google" id="ProtNLM"/>
    </source>
</evidence>
<gene>
    <name evidence="2" type="ORF">JYZ213_LOCUS2459</name>
</gene>
<protein>
    <recommendedName>
        <fullName evidence="4">Transmembrane protein</fullName>
    </recommendedName>
</protein>
<accession>A0A813PH71</accession>
<keyword evidence="1" id="KW-0472">Membrane</keyword>
<evidence type="ECO:0000313" key="2">
    <source>
        <dbReference type="EMBL" id="CAF0750580.1"/>
    </source>
</evidence>
<name>A0A813PH71_9BILA</name>